<organism evidence="2 3">
    <name type="scientific">Ranatra chinensis</name>
    <dbReference type="NCBI Taxonomy" id="642074"/>
    <lineage>
        <taxon>Eukaryota</taxon>
        <taxon>Metazoa</taxon>
        <taxon>Ecdysozoa</taxon>
        <taxon>Arthropoda</taxon>
        <taxon>Hexapoda</taxon>
        <taxon>Insecta</taxon>
        <taxon>Pterygota</taxon>
        <taxon>Neoptera</taxon>
        <taxon>Paraneoptera</taxon>
        <taxon>Hemiptera</taxon>
        <taxon>Heteroptera</taxon>
        <taxon>Panheteroptera</taxon>
        <taxon>Nepomorpha</taxon>
        <taxon>Nepidae</taxon>
        <taxon>Ranatrinae</taxon>
        <taxon>Ranatra</taxon>
    </lineage>
</organism>
<comment type="caution">
    <text evidence="2">The sequence shown here is derived from an EMBL/GenBank/DDBJ whole genome shotgun (WGS) entry which is preliminary data.</text>
</comment>
<evidence type="ECO:0008006" key="4">
    <source>
        <dbReference type="Google" id="ProtNLM"/>
    </source>
</evidence>
<evidence type="ECO:0000256" key="1">
    <source>
        <dbReference type="SAM" id="MobiDB-lite"/>
    </source>
</evidence>
<proteinExistence type="predicted"/>
<evidence type="ECO:0000313" key="2">
    <source>
        <dbReference type="EMBL" id="KAL1139057.1"/>
    </source>
</evidence>
<reference evidence="2 3" key="1">
    <citation type="submission" date="2024-07" db="EMBL/GenBank/DDBJ databases">
        <title>Chromosome-level genome assembly of the water stick insect Ranatra chinensis (Heteroptera: Nepidae).</title>
        <authorList>
            <person name="Liu X."/>
        </authorList>
    </citation>
    <scope>NUCLEOTIDE SEQUENCE [LARGE SCALE GENOMIC DNA]</scope>
    <source>
        <strain evidence="2">Cailab_2021Rc</strain>
        <tissue evidence="2">Muscle</tissue>
    </source>
</reference>
<sequence>MGEELSRALSGGAFVSYKLKGTHRWHSEQAPARRATKTLHSSPRRYIMDFFIFPSEKRAPEKSARKYGLTHVHSSVHPPLKIWQHGHLRGCANGAEIQFIEPVGLQGLLVRCLKYSQLANYRHRERHMNTFGLVHTDSPSFAPRIEVIKMVLKGFRYGKRVRTEFFNADAIGKCHHIPLSPGSHTTPERSKGHPCSGNTPALQVLKAHEANYGLCFLASKRRRAGRVMESAEVDELRLSAGQTPEGLAAIMLESSQTKPFFNGTIKTSLAPERKQFAESSRSQEGSERGAATNPLRGINQSFPPNGPLSQFITLLDSRPRLSPPNRSTVSSSLGLWKPTRGDNIFLYGIPEHHIVPSLKYEAFRSDNTRYLHLCPKPMHPPASLLKKTRPKNEGPSIAQFTAWYTYETRPEVCKP</sequence>
<name>A0ABD0Z5P0_9HEMI</name>
<keyword evidence="3" id="KW-1185">Reference proteome</keyword>
<gene>
    <name evidence="2" type="ORF">AAG570_009118</name>
</gene>
<dbReference type="Proteomes" id="UP001558652">
    <property type="component" value="Unassembled WGS sequence"/>
</dbReference>
<protein>
    <recommendedName>
        <fullName evidence="4">Ribosomal protein L2</fullName>
    </recommendedName>
</protein>
<dbReference type="AlphaFoldDB" id="A0ABD0Z5P0"/>
<feature type="region of interest" description="Disordered" evidence="1">
    <location>
        <begin position="271"/>
        <end position="303"/>
    </location>
</feature>
<accession>A0ABD0Z5P0</accession>
<dbReference type="EMBL" id="JBFDAA010000003">
    <property type="protein sequence ID" value="KAL1139057.1"/>
    <property type="molecule type" value="Genomic_DNA"/>
</dbReference>
<evidence type="ECO:0000313" key="3">
    <source>
        <dbReference type="Proteomes" id="UP001558652"/>
    </source>
</evidence>